<dbReference type="InterPro" id="IPR011009">
    <property type="entry name" value="Kinase-like_dom_sf"/>
</dbReference>
<dbReference type="Gene3D" id="1.10.510.10">
    <property type="entry name" value="Transferase(Phosphotransferase) domain 1"/>
    <property type="match status" value="1"/>
</dbReference>
<evidence type="ECO:0000256" key="15">
    <source>
        <dbReference type="SAM" id="MobiDB-lite"/>
    </source>
</evidence>
<evidence type="ECO:0000259" key="16">
    <source>
        <dbReference type="SMART" id="SM00090"/>
    </source>
</evidence>
<evidence type="ECO:0000256" key="5">
    <source>
        <dbReference type="ARBA" id="ARBA00022679"/>
    </source>
</evidence>
<dbReference type="GO" id="GO:0030688">
    <property type="term" value="C:preribosome, small subunit precursor"/>
    <property type="evidence" value="ECO:0007669"/>
    <property type="project" value="TreeGrafter"/>
</dbReference>
<keyword evidence="4" id="KW-0723">Serine/threonine-protein kinase</keyword>
<dbReference type="GO" id="GO:0046872">
    <property type="term" value="F:metal ion binding"/>
    <property type="evidence" value="ECO:0007669"/>
    <property type="project" value="UniProtKB-KW"/>
</dbReference>
<keyword evidence="9" id="KW-0067">ATP-binding</keyword>
<evidence type="ECO:0000256" key="3">
    <source>
        <dbReference type="ARBA" id="ARBA00012513"/>
    </source>
</evidence>
<comment type="catalytic activity">
    <reaction evidence="11">
        <text>L-threonyl-[protein] + ATP = O-phospho-L-threonyl-[protein] + ADP + H(+)</text>
        <dbReference type="Rhea" id="RHEA:46608"/>
        <dbReference type="Rhea" id="RHEA-COMP:11060"/>
        <dbReference type="Rhea" id="RHEA-COMP:11605"/>
        <dbReference type="ChEBI" id="CHEBI:15378"/>
        <dbReference type="ChEBI" id="CHEBI:30013"/>
        <dbReference type="ChEBI" id="CHEBI:30616"/>
        <dbReference type="ChEBI" id="CHEBI:61977"/>
        <dbReference type="ChEBI" id="CHEBI:456216"/>
        <dbReference type="EC" id="2.7.11.1"/>
    </reaction>
</comment>
<evidence type="ECO:0000313" key="17">
    <source>
        <dbReference type="EMBL" id="EME30949.1"/>
    </source>
</evidence>
<evidence type="ECO:0000256" key="14">
    <source>
        <dbReference type="ARBA" id="ARBA00068837"/>
    </source>
</evidence>
<dbReference type="GO" id="GO:0030490">
    <property type="term" value="P:maturation of SSU-rRNA"/>
    <property type="evidence" value="ECO:0007669"/>
    <property type="project" value="TreeGrafter"/>
</dbReference>
<dbReference type="SUPFAM" id="SSF56112">
    <property type="entry name" value="Protein kinase-like (PK-like)"/>
    <property type="match status" value="1"/>
</dbReference>
<evidence type="ECO:0000256" key="2">
    <source>
        <dbReference type="ARBA" id="ARBA00009196"/>
    </source>
</evidence>
<dbReference type="FunFam" id="3.30.200.20:FF:000052">
    <property type="entry name" value="Serine/threonine-protein kinase RIO2"/>
    <property type="match status" value="1"/>
</dbReference>
<dbReference type="PANTHER" id="PTHR45852:SF1">
    <property type="entry name" value="SERINE_THREONINE-PROTEIN KINASE RIO2"/>
    <property type="match status" value="1"/>
</dbReference>
<dbReference type="InterPro" id="IPR000687">
    <property type="entry name" value="RIO_kinase"/>
</dbReference>
<comment type="catalytic activity">
    <reaction evidence="12">
        <text>L-seryl-[protein] + ATP = O-phospho-L-seryl-[protein] + ADP + H(+)</text>
        <dbReference type="Rhea" id="RHEA:17989"/>
        <dbReference type="Rhea" id="RHEA-COMP:9863"/>
        <dbReference type="Rhea" id="RHEA-COMP:11604"/>
        <dbReference type="ChEBI" id="CHEBI:15378"/>
        <dbReference type="ChEBI" id="CHEBI:29999"/>
        <dbReference type="ChEBI" id="CHEBI:30616"/>
        <dbReference type="ChEBI" id="CHEBI:83421"/>
        <dbReference type="ChEBI" id="CHEBI:456216"/>
        <dbReference type="EC" id="2.7.11.1"/>
    </reaction>
</comment>
<keyword evidence="6" id="KW-0479">Metal-binding</keyword>
<dbReference type="EC" id="2.7.11.1" evidence="3"/>
<dbReference type="OrthoDB" id="10258631at2759"/>
<dbReference type="Gene3D" id="3.30.200.20">
    <property type="entry name" value="Phosphorylase Kinase, domain 1"/>
    <property type="match status" value="1"/>
</dbReference>
<protein>
    <recommendedName>
        <fullName evidence="13">Serine/threonine-protein kinase RIO2</fullName>
        <ecNumber evidence="3">2.7.11.1</ecNumber>
    </recommendedName>
    <alternativeName>
        <fullName evidence="14">Serine/threonine-protein kinase rio2</fullName>
    </alternativeName>
</protein>
<organism evidence="17 18">
    <name type="scientific">Galdieria sulphuraria</name>
    <name type="common">Red alga</name>
    <dbReference type="NCBI Taxonomy" id="130081"/>
    <lineage>
        <taxon>Eukaryota</taxon>
        <taxon>Rhodophyta</taxon>
        <taxon>Bangiophyceae</taxon>
        <taxon>Galdieriales</taxon>
        <taxon>Galdieriaceae</taxon>
        <taxon>Galdieria</taxon>
    </lineage>
</organism>
<gene>
    <name evidence="17" type="ORF">Gasu_17160</name>
</gene>
<feature type="region of interest" description="Disordered" evidence="15">
    <location>
        <begin position="365"/>
        <end position="391"/>
    </location>
</feature>
<dbReference type="InterPro" id="IPR030484">
    <property type="entry name" value="Rio2"/>
</dbReference>
<feature type="domain" description="RIO kinase" evidence="16">
    <location>
        <begin position="64"/>
        <end position="292"/>
    </location>
</feature>
<keyword evidence="18" id="KW-1185">Reference proteome</keyword>
<dbReference type="Gramene" id="EME30949">
    <property type="protein sequence ID" value="EME30949"/>
    <property type="gene ID" value="Gasu_17160"/>
</dbReference>
<comment type="similarity">
    <text evidence="2">Belongs to the protein kinase superfamily. RIO-type Ser/Thr kinase family.</text>
</comment>
<evidence type="ECO:0000256" key="8">
    <source>
        <dbReference type="ARBA" id="ARBA00022777"/>
    </source>
</evidence>
<evidence type="ECO:0000313" key="18">
    <source>
        <dbReference type="Proteomes" id="UP000030680"/>
    </source>
</evidence>
<dbReference type="RefSeq" id="XP_005707469.1">
    <property type="nucleotide sequence ID" value="XM_005707412.1"/>
</dbReference>
<name>M2Y521_GALSU</name>
<dbReference type="KEGG" id="gsl:Gasu_17160"/>
<evidence type="ECO:0000256" key="1">
    <source>
        <dbReference type="ARBA" id="ARBA00001946"/>
    </source>
</evidence>
<dbReference type="PANTHER" id="PTHR45852">
    <property type="entry name" value="SER/THR-PROTEIN KINASE RIO2"/>
    <property type="match status" value="1"/>
</dbReference>
<reference evidence="18" key="1">
    <citation type="journal article" date="2013" name="Science">
        <title>Gene transfer from bacteria and archaea facilitated evolution of an extremophilic eukaryote.</title>
        <authorList>
            <person name="Schonknecht G."/>
            <person name="Chen W.H."/>
            <person name="Ternes C.M."/>
            <person name="Barbier G.G."/>
            <person name="Shrestha R.P."/>
            <person name="Stanke M."/>
            <person name="Brautigam A."/>
            <person name="Baker B.J."/>
            <person name="Banfield J.F."/>
            <person name="Garavito R.M."/>
            <person name="Carr K."/>
            <person name="Wilkerson C."/>
            <person name="Rensing S.A."/>
            <person name="Gagneul D."/>
            <person name="Dickenson N.E."/>
            <person name="Oesterhelt C."/>
            <person name="Lercher M.J."/>
            <person name="Weber A.P."/>
        </authorList>
    </citation>
    <scope>NUCLEOTIDE SEQUENCE [LARGE SCALE GENOMIC DNA]</scope>
    <source>
        <strain evidence="18">074W</strain>
    </source>
</reference>
<dbReference type="GO" id="GO:0106310">
    <property type="term" value="F:protein serine kinase activity"/>
    <property type="evidence" value="ECO:0007669"/>
    <property type="project" value="RHEA"/>
</dbReference>
<keyword evidence="8 17" id="KW-0418">Kinase</keyword>
<dbReference type="GO" id="GO:0005829">
    <property type="term" value="C:cytosol"/>
    <property type="evidence" value="ECO:0007669"/>
    <property type="project" value="TreeGrafter"/>
</dbReference>
<dbReference type="Proteomes" id="UP000030680">
    <property type="component" value="Unassembled WGS sequence"/>
</dbReference>
<dbReference type="InterPro" id="IPR036388">
    <property type="entry name" value="WH-like_DNA-bd_sf"/>
</dbReference>
<evidence type="ECO:0000256" key="13">
    <source>
        <dbReference type="ARBA" id="ARBA00068353"/>
    </source>
</evidence>
<dbReference type="OMA" id="GYTNFRE"/>
<evidence type="ECO:0000256" key="12">
    <source>
        <dbReference type="ARBA" id="ARBA00048679"/>
    </source>
</evidence>
<dbReference type="Pfam" id="PF01163">
    <property type="entry name" value="RIO1"/>
    <property type="match status" value="1"/>
</dbReference>
<dbReference type="CDD" id="cd05144">
    <property type="entry name" value="RIO2_C"/>
    <property type="match status" value="1"/>
</dbReference>
<dbReference type="InterPro" id="IPR036390">
    <property type="entry name" value="WH_DNA-bd_sf"/>
</dbReference>
<dbReference type="InterPro" id="IPR018934">
    <property type="entry name" value="RIO_dom"/>
</dbReference>
<evidence type="ECO:0000256" key="11">
    <source>
        <dbReference type="ARBA" id="ARBA00047899"/>
    </source>
</evidence>
<sequence length="391" mass="45316">MKLDACSLKSLSKMELRVLSAVEMGMKNHELVPVELIYSISKLKPSGFRKGLRQLLFNKLVHHEQRGYDGYRLTNLGYDVLALNTLLCRGSISQIGDKIGVGKESDVFLAQNEKGNKLVLKFQRLGRTSFRAVKEKRDYLKHRKSASWLYLSRLAAQIEYRCLKAFYKAELPVPKPIDANRHCICMQYIENSIQLSDATKLVNPFAVYEKCITMMEKLLKIGVVHGDFNQFNILLDEHENVFLIDFPQVISINHVDAEYYFEHDLSCLQDFFAKFDLDLCSVAQLSFQEIKKELDTSEHAKFLNLDEDVDENNSEDEGNEHMMQSSVNNVENYNDEAELDYDVEKDKCYSDIVKKVRDEWKVSESKTSRLRPNMKQSRKARQEIKSVNSFF</sequence>
<evidence type="ECO:0000256" key="9">
    <source>
        <dbReference type="ARBA" id="ARBA00022840"/>
    </source>
</evidence>
<evidence type="ECO:0000256" key="7">
    <source>
        <dbReference type="ARBA" id="ARBA00022741"/>
    </source>
</evidence>
<keyword evidence="5 17" id="KW-0808">Transferase</keyword>
<keyword evidence="7" id="KW-0547">Nucleotide-binding</keyword>
<dbReference type="GeneID" id="17089643"/>
<dbReference type="eggNOG" id="KOG2268">
    <property type="taxonomic scope" value="Eukaryota"/>
</dbReference>
<dbReference type="SMART" id="SM00090">
    <property type="entry name" value="RIO"/>
    <property type="match status" value="1"/>
</dbReference>
<dbReference type="STRING" id="130081.M2Y521"/>
<dbReference type="SUPFAM" id="SSF46785">
    <property type="entry name" value="Winged helix' DNA-binding domain"/>
    <property type="match status" value="1"/>
</dbReference>
<accession>M2Y521</accession>
<dbReference type="FunFam" id="1.10.10.10:FF:000053">
    <property type="entry name" value="Serine/threonine-protein kinase RIO2"/>
    <property type="match status" value="1"/>
</dbReference>
<evidence type="ECO:0000256" key="10">
    <source>
        <dbReference type="ARBA" id="ARBA00022842"/>
    </source>
</evidence>
<dbReference type="GO" id="GO:0004674">
    <property type="term" value="F:protein serine/threonine kinase activity"/>
    <property type="evidence" value="ECO:0007669"/>
    <property type="project" value="UniProtKB-KW"/>
</dbReference>
<keyword evidence="10" id="KW-0460">Magnesium</keyword>
<dbReference type="EMBL" id="KB454495">
    <property type="protein sequence ID" value="EME30949.1"/>
    <property type="molecule type" value="Genomic_DNA"/>
</dbReference>
<evidence type="ECO:0000256" key="4">
    <source>
        <dbReference type="ARBA" id="ARBA00022527"/>
    </source>
</evidence>
<dbReference type="GO" id="GO:0005524">
    <property type="term" value="F:ATP binding"/>
    <property type="evidence" value="ECO:0007669"/>
    <property type="project" value="UniProtKB-KW"/>
</dbReference>
<dbReference type="Pfam" id="PF09202">
    <property type="entry name" value="Rio2_N"/>
    <property type="match status" value="1"/>
</dbReference>
<dbReference type="InterPro" id="IPR015285">
    <property type="entry name" value="RIO2_wHTH_N"/>
</dbReference>
<comment type="cofactor">
    <cofactor evidence="1">
        <name>Mg(2+)</name>
        <dbReference type="ChEBI" id="CHEBI:18420"/>
    </cofactor>
</comment>
<proteinExistence type="inferred from homology"/>
<dbReference type="Gene3D" id="1.10.10.10">
    <property type="entry name" value="Winged helix-like DNA-binding domain superfamily/Winged helix DNA-binding domain"/>
    <property type="match status" value="1"/>
</dbReference>
<evidence type="ECO:0000256" key="6">
    <source>
        <dbReference type="ARBA" id="ARBA00022723"/>
    </source>
</evidence>
<dbReference type="AlphaFoldDB" id="M2Y521"/>